<comment type="caution">
    <text evidence="9">The sequence shown here is derived from an EMBL/GenBank/DDBJ whole genome shotgun (WGS) entry which is preliminary data.</text>
</comment>
<dbReference type="OrthoDB" id="9809404at2"/>
<comment type="similarity">
    <text evidence="6">Belongs to the methyltransferase superfamily. RlmKL family.</text>
</comment>
<keyword evidence="1 6" id="KW-0963">Cytoplasm</keyword>
<dbReference type="InterPro" id="IPR029063">
    <property type="entry name" value="SAM-dependent_MTases_sf"/>
</dbReference>
<keyword evidence="10" id="KW-1185">Reference proteome</keyword>
<dbReference type="HAMAP" id="MF_01858">
    <property type="entry name" value="23SrRNA_methyltr_KL"/>
    <property type="match status" value="1"/>
</dbReference>
<dbReference type="Proteomes" id="UP000191418">
    <property type="component" value="Unassembled WGS sequence"/>
</dbReference>
<name>A0A1T4LE72_9GAMM</name>
<dbReference type="InterPro" id="IPR054170">
    <property type="entry name" value="RlmL_1st"/>
</dbReference>
<dbReference type="GO" id="GO:0005737">
    <property type="term" value="C:cytoplasm"/>
    <property type="evidence" value="ECO:0007669"/>
    <property type="project" value="UniProtKB-SubCell"/>
</dbReference>
<dbReference type="InterPro" id="IPR053943">
    <property type="entry name" value="RlmKL-like_Mtase_CS"/>
</dbReference>
<evidence type="ECO:0000313" key="10">
    <source>
        <dbReference type="Proteomes" id="UP000191418"/>
    </source>
</evidence>
<dbReference type="InterPro" id="IPR019614">
    <property type="entry name" value="SAM-dep_methyl-trfase"/>
</dbReference>
<dbReference type="PROSITE" id="PS01261">
    <property type="entry name" value="UPF0020"/>
    <property type="match status" value="1"/>
</dbReference>
<dbReference type="GO" id="GO:0070043">
    <property type="term" value="F:rRNA (guanine-N7-)-methyltransferase activity"/>
    <property type="evidence" value="ECO:0007669"/>
    <property type="project" value="UniProtKB-UniRule"/>
</dbReference>
<dbReference type="Gene3D" id="3.30.2130.30">
    <property type="match status" value="1"/>
</dbReference>
<dbReference type="Pfam" id="PF01170">
    <property type="entry name" value="UPF0020"/>
    <property type="match status" value="1"/>
</dbReference>
<evidence type="ECO:0000313" key="9">
    <source>
        <dbReference type="EMBL" id="OPX56693.1"/>
    </source>
</evidence>
<evidence type="ECO:0000256" key="1">
    <source>
        <dbReference type="ARBA" id="ARBA00022490"/>
    </source>
</evidence>
<dbReference type="SMART" id="SM00981">
    <property type="entry name" value="THUMP"/>
    <property type="match status" value="1"/>
</dbReference>
<protein>
    <recommendedName>
        <fullName evidence="6">Ribosomal RNA large subunit methyltransferase K/L</fullName>
    </recommendedName>
    <domain>
        <recommendedName>
            <fullName evidence="6">23S rRNA m2G2445 methyltransferase</fullName>
            <ecNumber evidence="6">2.1.1.173</ecNumber>
        </recommendedName>
        <alternativeName>
            <fullName evidence="6">rRNA (guanine-N(2)-)-methyltransferase RlmL</fullName>
        </alternativeName>
    </domain>
    <domain>
        <recommendedName>
            <fullName evidence="6">23S rRNA m7G2069 methyltransferase</fullName>
            <ecNumber evidence="6">2.1.1.264</ecNumber>
        </recommendedName>
        <alternativeName>
            <fullName evidence="6">rRNA (guanine-N(7)-)-methyltransferase RlmK</fullName>
        </alternativeName>
    </domain>
</protein>
<keyword evidence="3 6" id="KW-0489">Methyltransferase</keyword>
<dbReference type="Pfam" id="PF22020">
    <property type="entry name" value="RlmL_1st"/>
    <property type="match status" value="1"/>
</dbReference>
<dbReference type="SUPFAM" id="SSF53335">
    <property type="entry name" value="S-adenosyl-L-methionine-dependent methyltransferases"/>
    <property type="match status" value="2"/>
</dbReference>
<sequence length="733" mass="83019">MALLELFLTCPKSLEGLLAQECEQLGAESVKESVAGVSCHATLETAYKLCLWSRLANRVLLRLHQGAAETADELYDTIQQVNWDEHMQSGGTLTVDFSGTNREIRNTHFAAQRVKDAIVDQLKDRTGFRHSVDKERPSMRVNVRLHHGEVVICLDLSGNSLHQRGYRLDGGLAPLKENLAAAILIRSGWPELAKKGAPLLDPMCGSGTLLIEAALIAMDQAPGLNRSHFGFFTWKQHDFDLWQEVEKEADIRAGLGRKRWQGLIYGYDVSNKALDAARKNIRRAGLDKTIHVTKKELAYFAQPTHAGVLEAGLVATNPPYGERISDMPSLIHLYRHLGERLKEAFPDWQVSVFTGNPDLCHKMGMRSHKQYAMFNGALPCKLLLFKVLPQVVRETGDDSPEKVAKPLQSTEDLIYDESDWSEGAVMFANRLRKNLKQLKKWLKKSGVQCYRAYDADIPEYSVAVDVYGDHLHVQEYAPPKTIDSSKAERRLMDVIQVLPAVFDMKPSNIHLKQRKRQAGTSQYEKLNRKEQMLTVQEGPCKILVNLDDYLDTGLFLDHRPIRSYIGEQSKDKRVLNLFCYTGTASVHAAVGGARSTVSVDMSKTYLNWAQQNMKLNGCAGPQHEFIQADCTQWLADNDRLFDLIFMDPPTFSNSKRMEGVFDVQRDHARMIRHAMRVLSPGGVLIFSNNLRSFKMDEGILEQYDVDDISKESIPTDFARNQRIHHCFEIRYFD</sequence>
<dbReference type="PIRSF" id="PIRSF037618">
    <property type="entry name" value="RNA_Mtase_bacteria_prd"/>
    <property type="match status" value="1"/>
</dbReference>
<dbReference type="Gene3D" id="3.30.750.80">
    <property type="entry name" value="RNA methyltransferase domain (HRMD) like"/>
    <property type="match status" value="1"/>
</dbReference>
<dbReference type="STRING" id="64969.SAMN02745127_00431"/>
<dbReference type="CDD" id="cd11715">
    <property type="entry name" value="THUMP_AdoMetMT"/>
    <property type="match status" value="1"/>
</dbReference>
<dbReference type="PANTHER" id="PTHR47313:SF1">
    <property type="entry name" value="RIBOSOMAL RNA LARGE SUBUNIT METHYLTRANSFERASE K_L"/>
    <property type="match status" value="1"/>
</dbReference>
<dbReference type="InterPro" id="IPR017244">
    <property type="entry name" value="23SrRNA_methyltr_KL"/>
</dbReference>
<keyword evidence="5 6" id="KW-0949">S-adenosyl-L-methionine</keyword>
<dbReference type="InterPro" id="IPR000241">
    <property type="entry name" value="RlmKL-like_Mtase"/>
</dbReference>
<dbReference type="EMBL" id="MTSM01000002">
    <property type="protein sequence ID" value="OPX56693.1"/>
    <property type="molecule type" value="Genomic_DNA"/>
</dbReference>
<evidence type="ECO:0000259" key="8">
    <source>
        <dbReference type="PROSITE" id="PS51165"/>
    </source>
</evidence>
<dbReference type="RefSeq" id="WP_078744046.1">
    <property type="nucleotide sequence ID" value="NZ_FUXG01000002.1"/>
</dbReference>
<keyword evidence="7" id="KW-0694">RNA-binding</keyword>
<evidence type="ECO:0000256" key="2">
    <source>
        <dbReference type="ARBA" id="ARBA00022552"/>
    </source>
</evidence>
<dbReference type="GO" id="GO:0052915">
    <property type="term" value="F:23S rRNA (guanine(2445)-N(2))-methyltransferase activity"/>
    <property type="evidence" value="ECO:0007669"/>
    <property type="project" value="UniProtKB-UniRule"/>
</dbReference>
<dbReference type="NCBIfam" id="NF008748">
    <property type="entry name" value="PRK11783.1"/>
    <property type="match status" value="1"/>
</dbReference>
<keyword evidence="2 6" id="KW-0698">rRNA processing</keyword>
<comment type="catalytic activity">
    <reaction evidence="6">
        <text>guanosine(2445) in 23S rRNA + S-adenosyl-L-methionine = N(2)-methylguanosine(2445) in 23S rRNA + S-adenosyl-L-homocysteine + H(+)</text>
        <dbReference type="Rhea" id="RHEA:42740"/>
        <dbReference type="Rhea" id="RHEA-COMP:10215"/>
        <dbReference type="Rhea" id="RHEA-COMP:10216"/>
        <dbReference type="ChEBI" id="CHEBI:15378"/>
        <dbReference type="ChEBI" id="CHEBI:57856"/>
        <dbReference type="ChEBI" id="CHEBI:59789"/>
        <dbReference type="ChEBI" id="CHEBI:74269"/>
        <dbReference type="ChEBI" id="CHEBI:74481"/>
        <dbReference type="EC" id="2.1.1.173"/>
    </reaction>
</comment>
<comment type="function">
    <text evidence="6">Specifically methylates the guanine in position 2445 (m2G2445) and the guanine in position 2069 (m7G2069) of 23S rRNA.</text>
</comment>
<dbReference type="InterPro" id="IPR004114">
    <property type="entry name" value="THUMP_dom"/>
</dbReference>
<evidence type="ECO:0000256" key="6">
    <source>
        <dbReference type="HAMAP-Rule" id="MF_01858"/>
    </source>
</evidence>
<dbReference type="AlphaFoldDB" id="A0A1T4LE72"/>
<comment type="subcellular location">
    <subcellularLocation>
        <location evidence="6">Cytoplasm</location>
    </subcellularLocation>
</comment>
<dbReference type="EC" id="2.1.1.173" evidence="6"/>
<dbReference type="PANTHER" id="PTHR47313">
    <property type="entry name" value="RIBOSOMAL RNA LARGE SUBUNIT METHYLTRANSFERASE K/L"/>
    <property type="match status" value="1"/>
</dbReference>
<comment type="catalytic activity">
    <reaction evidence="6">
        <text>guanosine(2069) in 23S rRNA + S-adenosyl-L-methionine = N(2)-methylguanosine(2069) in 23S rRNA + S-adenosyl-L-homocysteine + H(+)</text>
        <dbReference type="Rhea" id="RHEA:43772"/>
        <dbReference type="Rhea" id="RHEA-COMP:10688"/>
        <dbReference type="Rhea" id="RHEA-COMP:10689"/>
        <dbReference type="ChEBI" id="CHEBI:15378"/>
        <dbReference type="ChEBI" id="CHEBI:57856"/>
        <dbReference type="ChEBI" id="CHEBI:59789"/>
        <dbReference type="ChEBI" id="CHEBI:74269"/>
        <dbReference type="ChEBI" id="CHEBI:74481"/>
        <dbReference type="EC" id="2.1.1.264"/>
    </reaction>
</comment>
<dbReference type="GO" id="GO:0003723">
    <property type="term" value="F:RNA binding"/>
    <property type="evidence" value="ECO:0007669"/>
    <property type="project" value="UniProtKB-UniRule"/>
</dbReference>
<evidence type="ECO:0000256" key="4">
    <source>
        <dbReference type="ARBA" id="ARBA00022679"/>
    </source>
</evidence>
<gene>
    <name evidence="6" type="primary">rlmL</name>
    <name evidence="9" type="ORF">BTE48_02020</name>
</gene>
<evidence type="ECO:0000256" key="3">
    <source>
        <dbReference type="ARBA" id="ARBA00022603"/>
    </source>
</evidence>
<organism evidence="9 10">
    <name type="scientific">Oceanospirillum multiglobuliferum</name>
    <dbReference type="NCBI Taxonomy" id="64969"/>
    <lineage>
        <taxon>Bacteria</taxon>
        <taxon>Pseudomonadati</taxon>
        <taxon>Pseudomonadota</taxon>
        <taxon>Gammaproteobacteria</taxon>
        <taxon>Oceanospirillales</taxon>
        <taxon>Oceanospirillaceae</taxon>
        <taxon>Oceanospirillum</taxon>
    </lineage>
</organism>
<dbReference type="PROSITE" id="PS51165">
    <property type="entry name" value="THUMP"/>
    <property type="match status" value="1"/>
</dbReference>
<evidence type="ECO:0000256" key="5">
    <source>
        <dbReference type="ARBA" id="ARBA00022691"/>
    </source>
</evidence>
<evidence type="ECO:0000256" key="7">
    <source>
        <dbReference type="PROSITE-ProRule" id="PRU00529"/>
    </source>
</evidence>
<dbReference type="EC" id="2.1.1.264" evidence="6"/>
<feature type="domain" description="THUMP" evidence="8">
    <location>
        <begin position="45"/>
        <end position="156"/>
    </location>
</feature>
<dbReference type="Pfam" id="PF10672">
    <property type="entry name" value="Methyltrans_SAM"/>
    <property type="match status" value="1"/>
</dbReference>
<accession>A0A1T4LE72</accession>
<proteinExistence type="inferred from homology"/>
<keyword evidence="4 6" id="KW-0808">Transferase</keyword>
<dbReference type="Pfam" id="PF02926">
    <property type="entry name" value="THUMP"/>
    <property type="match status" value="1"/>
</dbReference>
<dbReference type="CDD" id="cd02440">
    <property type="entry name" value="AdoMet_MTases"/>
    <property type="match status" value="1"/>
</dbReference>
<reference evidence="9 10" key="1">
    <citation type="submission" date="2017-01" db="EMBL/GenBank/DDBJ databases">
        <title>Genome Sequencing of a Marine Spirillum, Oceanospirillum multiglobuliferum ATCC 33336, from Japan.</title>
        <authorList>
            <person name="Carney J.G."/>
            <person name="Trachtenberg A.M."/>
            <person name="Rheaume B.A."/>
            <person name="Linnane J.D."/>
            <person name="Pitts N.L."/>
            <person name="Mykles D.L."/>
            <person name="Maclea K.S."/>
        </authorList>
    </citation>
    <scope>NUCLEOTIDE SEQUENCE [LARGE SCALE GENOMIC DNA]</scope>
    <source>
        <strain evidence="9 10">ATCC 33336</strain>
    </source>
</reference>
<dbReference type="Gene3D" id="3.40.50.150">
    <property type="entry name" value="Vaccinia Virus protein VP39"/>
    <property type="match status" value="2"/>
</dbReference>